<feature type="compositionally biased region" description="Basic residues" evidence="1">
    <location>
        <begin position="46"/>
        <end position="59"/>
    </location>
</feature>
<feature type="compositionally biased region" description="Basic and acidic residues" evidence="1">
    <location>
        <begin position="20"/>
        <end position="34"/>
    </location>
</feature>
<feature type="region of interest" description="Disordered" evidence="1">
    <location>
        <begin position="1"/>
        <end position="67"/>
    </location>
</feature>
<feature type="compositionally biased region" description="Basic residues" evidence="1">
    <location>
        <begin position="7"/>
        <end position="19"/>
    </location>
</feature>
<name>A0ABR2ZSR3_9AGAR</name>
<evidence type="ECO:0000313" key="3">
    <source>
        <dbReference type="Proteomes" id="UP001437256"/>
    </source>
</evidence>
<evidence type="ECO:0000313" key="2">
    <source>
        <dbReference type="EMBL" id="KAL0063783.1"/>
    </source>
</evidence>
<dbReference type="EMBL" id="JBBXMP010000074">
    <property type="protein sequence ID" value="KAL0063783.1"/>
    <property type="molecule type" value="Genomic_DNA"/>
</dbReference>
<organism evidence="2 3">
    <name type="scientific">Marasmius tenuissimus</name>
    <dbReference type="NCBI Taxonomy" id="585030"/>
    <lineage>
        <taxon>Eukaryota</taxon>
        <taxon>Fungi</taxon>
        <taxon>Dikarya</taxon>
        <taxon>Basidiomycota</taxon>
        <taxon>Agaricomycotina</taxon>
        <taxon>Agaricomycetes</taxon>
        <taxon>Agaricomycetidae</taxon>
        <taxon>Agaricales</taxon>
        <taxon>Marasmiineae</taxon>
        <taxon>Marasmiaceae</taxon>
        <taxon>Marasmius</taxon>
    </lineage>
</organism>
<keyword evidence="3" id="KW-1185">Reference proteome</keyword>
<protein>
    <submittedName>
        <fullName evidence="2">Uncharacterized protein</fullName>
    </submittedName>
</protein>
<comment type="caution">
    <text evidence="2">The sequence shown here is derived from an EMBL/GenBank/DDBJ whole genome shotgun (WGS) entry which is preliminary data.</text>
</comment>
<reference evidence="2 3" key="1">
    <citation type="submission" date="2024-05" db="EMBL/GenBank/DDBJ databases">
        <title>A draft genome resource for the thread blight pathogen Marasmius tenuissimus strain MS-2.</title>
        <authorList>
            <person name="Yulfo-Soto G.E."/>
            <person name="Baruah I.K."/>
            <person name="Amoako-Attah I."/>
            <person name="Bukari Y."/>
            <person name="Meinhardt L.W."/>
            <person name="Bailey B.A."/>
            <person name="Cohen S.P."/>
        </authorList>
    </citation>
    <scope>NUCLEOTIDE SEQUENCE [LARGE SCALE GENOMIC DNA]</scope>
    <source>
        <strain evidence="2 3">MS-2</strain>
    </source>
</reference>
<gene>
    <name evidence="2" type="ORF">AAF712_009340</name>
</gene>
<proteinExistence type="predicted"/>
<sequence length="227" mass="25191">MPASKGIKWKRQPGPRGRLRRQEGSKNAHEHPNEDIENASATKARAQGRARQGPRRKRGIQTSGNLPIPPSNPLTILFISEGKVEVSNADVCINNNAAVMIAAVGGNRWVMSAVGDDSWEHERHLVGAGVPDDIQPLRSYTIHNQSFVGAADGIQVLRETRRFKFDDETDYVGFKETLMKPKGEYLGFEDIGLENAAMTAAWRSLKIFFQSIVLAKAYKAIGFEVEY</sequence>
<accession>A0ABR2ZSR3</accession>
<evidence type="ECO:0000256" key="1">
    <source>
        <dbReference type="SAM" id="MobiDB-lite"/>
    </source>
</evidence>
<dbReference type="Proteomes" id="UP001437256">
    <property type="component" value="Unassembled WGS sequence"/>
</dbReference>